<feature type="transmembrane region" description="Helical" evidence="1">
    <location>
        <begin position="21"/>
        <end position="39"/>
    </location>
</feature>
<protein>
    <recommendedName>
        <fullName evidence="4">Potassium transporter KefB</fullName>
    </recommendedName>
</protein>
<gene>
    <name evidence="2" type="ORF">SAMN05444128_0131</name>
</gene>
<name>A0A1R3WC94_9BACT</name>
<dbReference type="STRING" id="1317125.SAMN05444128_0131"/>
<feature type="transmembrane region" description="Helical" evidence="1">
    <location>
        <begin position="85"/>
        <end position="111"/>
    </location>
</feature>
<feature type="transmembrane region" description="Helical" evidence="1">
    <location>
        <begin position="51"/>
        <end position="73"/>
    </location>
</feature>
<evidence type="ECO:0008006" key="4">
    <source>
        <dbReference type="Google" id="ProtNLM"/>
    </source>
</evidence>
<keyword evidence="3" id="KW-1185">Reference proteome</keyword>
<dbReference type="RefSeq" id="WP_076665596.1">
    <property type="nucleotide sequence ID" value="NZ_FTPP01000001.1"/>
</dbReference>
<evidence type="ECO:0000313" key="2">
    <source>
        <dbReference type="EMBL" id="SIT74666.1"/>
    </source>
</evidence>
<dbReference type="AlphaFoldDB" id="A0A1R3WC94"/>
<keyword evidence="1" id="KW-1133">Transmembrane helix</keyword>
<accession>A0A1R3WC94</accession>
<evidence type="ECO:0000313" key="3">
    <source>
        <dbReference type="Proteomes" id="UP000187181"/>
    </source>
</evidence>
<dbReference type="EMBL" id="FTPP01000001">
    <property type="protein sequence ID" value="SIT74666.1"/>
    <property type="molecule type" value="Genomic_DNA"/>
</dbReference>
<keyword evidence="1" id="KW-0812">Transmembrane</keyword>
<reference evidence="3" key="1">
    <citation type="submission" date="2017-01" db="EMBL/GenBank/DDBJ databases">
        <authorList>
            <person name="Varghese N."/>
            <person name="Submissions S."/>
        </authorList>
    </citation>
    <scope>NUCLEOTIDE SEQUENCE [LARGE SCALE GENOMIC DNA]</scope>
    <source>
        <strain evidence="3">LP100</strain>
    </source>
</reference>
<dbReference type="OrthoDB" id="770034at2"/>
<evidence type="ECO:0000256" key="1">
    <source>
        <dbReference type="SAM" id="Phobius"/>
    </source>
</evidence>
<dbReference type="Proteomes" id="UP000187181">
    <property type="component" value="Unassembled WGS sequence"/>
</dbReference>
<keyword evidence="1" id="KW-0472">Membrane</keyword>
<organism evidence="2 3">
    <name type="scientific">Pontibacter indicus</name>
    <dbReference type="NCBI Taxonomy" id="1317125"/>
    <lineage>
        <taxon>Bacteria</taxon>
        <taxon>Pseudomonadati</taxon>
        <taxon>Bacteroidota</taxon>
        <taxon>Cytophagia</taxon>
        <taxon>Cytophagales</taxon>
        <taxon>Hymenobacteraceae</taxon>
        <taxon>Pontibacter</taxon>
    </lineage>
</organism>
<sequence length="112" mass="12178">MVQQNDFQKQNVLTAAAGRRTLTGAAFALALMALFLAGVQNPDPAWGKFWMIRPLLVVTMAGALGGFINYMLLHYHRRLGIHKGIAVVLSALIYVVGLWLGSVLGLVGTLWD</sequence>
<proteinExistence type="predicted"/>